<proteinExistence type="predicted"/>
<evidence type="ECO:0000256" key="1">
    <source>
        <dbReference type="SAM" id="Phobius"/>
    </source>
</evidence>
<evidence type="ECO:0000313" key="2">
    <source>
        <dbReference type="EMBL" id="MBE1497233.1"/>
    </source>
</evidence>
<feature type="transmembrane region" description="Helical" evidence="1">
    <location>
        <begin position="29"/>
        <end position="48"/>
    </location>
</feature>
<dbReference type="PANTHER" id="PTHR42941:SF1">
    <property type="entry name" value="SLL1037 PROTEIN"/>
    <property type="match status" value="1"/>
</dbReference>
<keyword evidence="2" id="KW-0675">Receptor</keyword>
<dbReference type="SUPFAM" id="SSF53850">
    <property type="entry name" value="Periplasmic binding protein-like II"/>
    <property type="match status" value="1"/>
</dbReference>
<accession>A0ABR9I216</accession>
<dbReference type="Pfam" id="PF16868">
    <property type="entry name" value="NMT1_3"/>
    <property type="match status" value="1"/>
</dbReference>
<dbReference type="Proteomes" id="UP000631670">
    <property type="component" value="Unassembled WGS sequence"/>
</dbReference>
<keyword evidence="3" id="KW-1185">Reference proteome</keyword>
<dbReference type="EMBL" id="JADBEG010000001">
    <property type="protein sequence ID" value="MBE1497233.1"/>
    <property type="molecule type" value="Genomic_DNA"/>
</dbReference>
<protein>
    <submittedName>
        <fullName evidence="2">TRAP transporter TAXI family solute receptor</fullName>
    </submittedName>
</protein>
<keyword evidence="1" id="KW-0812">Transmembrane</keyword>
<organism evidence="2 3">
    <name type="scientific">Amycolatopsis lexingtonensis</name>
    <dbReference type="NCBI Taxonomy" id="218822"/>
    <lineage>
        <taxon>Bacteria</taxon>
        <taxon>Bacillati</taxon>
        <taxon>Actinomycetota</taxon>
        <taxon>Actinomycetes</taxon>
        <taxon>Pseudonocardiales</taxon>
        <taxon>Pseudonocardiaceae</taxon>
        <taxon>Amycolatopsis</taxon>
    </lineage>
</organism>
<dbReference type="NCBIfam" id="TIGR02122">
    <property type="entry name" value="TRAP_TAXI"/>
    <property type="match status" value="1"/>
</dbReference>
<reference evidence="2 3" key="1">
    <citation type="submission" date="2020-10" db="EMBL/GenBank/DDBJ databases">
        <title>Sequencing the genomes of 1000 actinobacteria strains.</title>
        <authorList>
            <person name="Klenk H.-P."/>
        </authorList>
    </citation>
    <scope>NUCLEOTIDE SEQUENCE [LARGE SCALE GENOMIC DNA]</scope>
    <source>
        <strain evidence="2 3">DSM 44653</strain>
    </source>
</reference>
<comment type="caution">
    <text evidence="2">The sequence shown here is derived from an EMBL/GenBank/DDBJ whole genome shotgun (WGS) entry which is preliminary data.</text>
</comment>
<name>A0ABR9I216_9PSEU</name>
<dbReference type="InterPro" id="IPR011852">
    <property type="entry name" value="TRAP_TAXI"/>
</dbReference>
<keyword evidence="1" id="KW-1133">Transmembrane helix</keyword>
<dbReference type="PANTHER" id="PTHR42941">
    <property type="entry name" value="SLL1037 PROTEIN"/>
    <property type="match status" value="1"/>
</dbReference>
<evidence type="ECO:0000313" key="3">
    <source>
        <dbReference type="Proteomes" id="UP000631670"/>
    </source>
</evidence>
<keyword evidence="1" id="KW-0472">Membrane</keyword>
<sequence length="326" mass="34473">MNCGALAGVPSAARVWHDRLVTGTRRTRGFVLAAALLLVLTACTSGFADVRLRIAAGNPGGVYDKLAQTLATAWQAGLDIERPQVLQTQGSPDNVKRVLSGQAEVAFVAADVAADQYRANHGLAALARIHDDYLHVVVRSDSDIRSVAQLRGHRIAIGSPSSGVEYIAGKLLGAAGLTGAVSTITRGLDESVAGLLNGDVDAFFWSGGLPTPKLAENKSRLRLVDIADLMPKMQAISEVYGTATIPASTYDQLQPVTTLVVPNFLVVRTSMRDDVAEALVSGLFAARQQLVVANPAALSIDVHPGIETQPLPLHPGALRYYRAQKT</sequence>
<gene>
    <name evidence="2" type="ORF">H4696_004333</name>
</gene>
<dbReference type="Gene3D" id="3.40.190.10">
    <property type="entry name" value="Periplasmic binding protein-like II"/>
    <property type="match status" value="2"/>
</dbReference>